<evidence type="ECO:0000313" key="3">
    <source>
        <dbReference type="Proteomes" id="UP001063166"/>
    </source>
</evidence>
<reference evidence="2" key="1">
    <citation type="submission" date="2022-07" db="EMBL/GenBank/DDBJ databases">
        <title>The genome of Lyophyllum shimeji provides insight into the initial evolution of ectomycorrhizal fungal genome.</title>
        <authorList>
            <person name="Kobayashi Y."/>
            <person name="Shibata T."/>
            <person name="Hirakawa H."/>
            <person name="Shigenobu S."/>
            <person name="Nishiyama T."/>
            <person name="Yamada A."/>
            <person name="Hasebe M."/>
            <person name="Kawaguchi M."/>
        </authorList>
    </citation>
    <scope>NUCLEOTIDE SEQUENCE</scope>
    <source>
        <strain evidence="2">AT787</strain>
    </source>
</reference>
<evidence type="ECO:0000313" key="2">
    <source>
        <dbReference type="EMBL" id="GLB40487.1"/>
    </source>
</evidence>
<name>A0A9P3PSD4_LYOSH</name>
<organism evidence="2 3">
    <name type="scientific">Lyophyllum shimeji</name>
    <name type="common">Hon-shimeji</name>
    <name type="synonym">Tricholoma shimeji</name>
    <dbReference type="NCBI Taxonomy" id="47721"/>
    <lineage>
        <taxon>Eukaryota</taxon>
        <taxon>Fungi</taxon>
        <taxon>Dikarya</taxon>
        <taxon>Basidiomycota</taxon>
        <taxon>Agaricomycotina</taxon>
        <taxon>Agaricomycetes</taxon>
        <taxon>Agaricomycetidae</taxon>
        <taxon>Agaricales</taxon>
        <taxon>Tricholomatineae</taxon>
        <taxon>Lyophyllaceae</taxon>
        <taxon>Lyophyllum</taxon>
    </lineage>
</organism>
<keyword evidence="3" id="KW-1185">Reference proteome</keyword>
<evidence type="ECO:0000256" key="1">
    <source>
        <dbReference type="SAM" id="SignalP"/>
    </source>
</evidence>
<accession>A0A9P3PSD4</accession>
<dbReference type="EMBL" id="BRPK01000008">
    <property type="protein sequence ID" value="GLB40487.1"/>
    <property type="molecule type" value="Genomic_DNA"/>
</dbReference>
<dbReference type="Proteomes" id="UP001063166">
    <property type="component" value="Unassembled WGS sequence"/>
</dbReference>
<keyword evidence="1" id="KW-0732">Signal</keyword>
<dbReference type="OrthoDB" id="1470350at2759"/>
<proteinExistence type="predicted"/>
<feature type="signal peptide" evidence="1">
    <location>
        <begin position="1"/>
        <end position="18"/>
    </location>
</feature>
<dbReference type="AlphaFoldDB" id="A0A9P3PSD4"/>
<comment type="caution">
    <text evidence="2">The sequence shown here is derived from an EMBL/GenBank/DDBJ whole genome shotgun (WGS) entry which is preliminary data.</text>
</comment>
<feature type="chain" id="PRO_5040465421" evidence="1">
    <location>
        <begin position="19"/>
        <end position="109"/>
    </location>
</feature>
<gene>
    <name evidence="2" type="ORF">LshimejAT787_0803580</name>
</gene>
<protein>
    <submittedName>
        <fullName evidence="2">Uncharacterized protein</fullName>
    </submittedName>
</protein>
<sequence>MFTSVIAQGLLLFSISWALWRSLTRSSAINSLDNLPGPASTSLLKGNFGQVFNSEGWDFHKQIAEQFGKVAGVYGSFVKTSLCLRPEGDAPHHCKGPLVHLGRDEWFHY</sequence>